<name>A0A316WN74_9FLAO</name>
<dbReference type="AlphaFoldDB" id="A0A316WN74"/>
<protein>
    <submittedName>
        <fullName evidence="2">Uncharacterized protein</fullName>
    </submittedName>
</protein>
<organism evidence="2 3">
    <name type="scientific">Chryseobacterium oncorhynchi</name>
    <dbReference type="NCBI Taxonomy" id="741074"/>
    <lineage>
        <taxon>Bacteria</taxon>
        <taxon>Pseudomonadati</taxon>
        <taxon>Bacteroidota</taxon>
        <taxon>Flavobacteriia</taxon>
        <taxon>Flavobacteriales</taxon>
        <taxon>Weeksellaceae</taxon>
        <taxon>Chryseobacterium group</taxon>
        <taxon>Chryseobacterium</taxon>
    </lineage>
</organism>
<dbReference type="EMBL" id="PPEI02000009">
    <property type="protein sequence ID" value="PWN59980.1"/>
    <property type="molecule type" value="Genomic_DNA"/>
</dbReference>
<proteinExistence type="predicted"/>
<comment type="caution">
    <text evidence="2">The sequence shown here is derived from an EMBL/GenBank/DDBJ whole genome shotgun (WGS) entry which is preliminary data.</text>
</comment>
<keyword evidence="1" id="KW-0812">Transmembrane</keyword>
<feature type="transmembrane region" description="Helical" evidence="1">
    <location>
        <begin position="21"/>
        <end position="44"/>
    </location>
</feature>
<evidence type="ECO:0000256" key="1">
    <source>
        <dbReference type="SAM" id="Phobius"/>
    </source>
</evidence>
<sequence length="99" mass="11262">MKKIEKFLLVPRNRLLTEMMCCLALFIISAISWALFFGVIILIYSSGVSTDSQELYKYFTEPDVTFFRVIRHGGLLGIPMLTAIATTVGFLKLLRKIIN</sequence>
<keyword evidence="1" id="KW-0472">Membrane</keyword>
<keyword evidence="3" id="KW-1185">Reference proteome</keyword>
<dbReference type="Proteomes" id="UP000236182">
    <property type="component" value="Unassembled WGS sequence"/>
</dbReference>
<feature type="transmembrane region" description="Helical" evidence="1">
    <location>
        <begin position="74"/>
        <end position="94"/>
    </location>
</feature>
<evidence type="ECO:0000313" key="2">
    <source>
        <dbReference type="EMBL" id="PWN59980.1"/>
    </source>
</evidence>
<reference evidence="2" key="1">
    <citation type="submission" date="2018-04" db="EMBL/GenBank/DDBJ databases">
        <title>Draft Genome Sequences of Chryseobacterium lactis NCTC11390T isolated from milk, Chryseobacterium oncorhynchi 701B-08T from rainbow trout, and Chryseobacterium viscerum 687B-08T from diseased fish.</title>
        <authorList>
            <person name="Jeong J.-J."/>
            <person name="Lee Y.J."/>
            <person name="Pathiraja D."/>
            <person name="Park B."/>
            <person name="Choi I.-G."/>
            <person name="Kim K.D."/>
        </authorList>
    </citation>
    <scope>NUCLEOTIDE SEQUENCE [LARGE SCALE GENOMIC DNA]</scope>
    <source>
        <strain evidence="2">701B-08</strain>
    </source>
</reference>
<keyword evidence="1" id="KW-1133">Transmembrane helix</keyword>
<accession>A0A316WN74</accession>
<evidence type="ECO:0000313" key="3">
    <source>
        <dbReference type="Proteomes" id="UP000236182"/>
    </source>
</evidence>
<gene>
    <name evidence="2" type="ORF">C1638_020650</name>
</gene>
<dbReference type="RefSeq" id="WP_109623825.1">
    <property type="nucleotide sequence ID" value="NZ_PPEI02000009.1"/>
</dbReference>